<keyword evidence="2" id="KW-0378">Hydrolase</keyword>
<dbReference type="PROSITE" id="PS00775">
    <property type="entry name" value="GLYCOSYL_HYDROL_F3"/>
    <property type="match status" value="1"/>
</dbReference>
<name>A0A2X3UTV3_STRTR</name>
<evidence type="ECO:0000259" key="4">
    <source>
        <dbReference type="Pfam" id="PF00933"/>
    </source>
</evidence>
<proteinExistence type="inferred from homology"/>
<dbReference type="InterPro" id="IPR019800">
    <property type="entry name" value="Glyco_hydro_3_AS"/>
</dbReference>
<dbReference type="InterPro" id="IPR036962">
    <property type="entry name" value="Glyco_hydro_3_N_sf"/>
</dbReference>
<dbReference type="SUPFAM" id="SSF51445">
    <property type="entry name" value="(Trans)glycosidases"/>
    <property type="match status" value="1"/>
</dbReference>
<evidence type="ECO:0000313" key="5">
    <source>
        <dbReference type="EMBL" id="SQF24907.1"/>
    </source>
</evidence>
<dbReference type="EMBL" id="LS483339">
    <property type="protein sequence ID" value="SQF24907.1"/>
    <property type="molecule type" value="Genomic_DNA"/>
</dbReference>
<dbReference type="InterPro" id="IPR017853">
    <property type="entry name" value="GH"/>
</dbReference>
<dbReference type="GO" id="GO:0004553">
    <property type="term" value="F:hydrolase activity, hydrolyzing O-glycosyl compounds"/>
    <property type="evidence" value="ECO:0007669"/>
    <property type="project" value="InterPro"/>
</dbReference>
<sequence length="385" mass="42293">MRRRLKPIVVYVFFLFIIGGLIFANHQNKVTSERRTEKNVITTKNNKENQKTKVVQNLLAAMTLEEKIGQLFWARVPYGNQIEDIQTYHLGGYILFGKDFEGQSLEGIKALTDSYQSAAEIPLLIGSDEEGGTVTRISSILNAPFQSPMSLYQSGGLQAVVADTKTKAETLKSVGINAGLFPVADVATDSSAFIYNRTIGEDAKTTAKYVKSVVQELDKNQVGSTLKHFPGYGNNGDSHTAIIRDDRSLEALRQSDFLPFEAGISAGADSVLVSHNILSKLDNVPSSISPKINKILRKELGFNGVIMTDDLDMAGLANFVNQDEAAHQVISAGNDLILGSSYHTQIPYLLEKVSSGELSEERIDESVKRILSWKYELGLLSTLEK</sequence>
<evidence type="ECO:0000313" key="6">
    <source>
        <dbReference type="Proteomes" id="UP000249634"/>
    </source>
</evidence>
<gene>
    <name evidence="5" type="primary">ybbD</name>
    <name evidence="5" type="ORF">NCTC12958_01101</name>
</gene>
<comment type="similarity">
    <text evidence="1">Belongs to the glycosyl hydrolase 3 family.</text>
</comment>
<dbReference type="InterPro" id="IPR050226">
    <property type="entry name" value="NagZ_Beta-hexosaminidase"/>
</dbReference>
<dbReference type="PANTHER" id="PTHR30480">
    <property type="entry name" value="BETA-HEXOSAMINIDASE-RELATED"/>
    <property type="match status" value="1"/>
</dbReference>
<dbReference type="Proteomes" id="UP000249634">
    <property type="component" value="Chromosome 1"/>
</dbReference>
<feature type="domain" description="Glycoside hydrolase family 3 N-terminal" evidence="4">
    <location>
        <begin position="63"/>
        <end position="372"/>
    </location>
</feature>
<dbReference type="AlphaFoldDB" id="A0A2X3UTV3"/>
<organism evidence="5 6">
    <name type="scientific">Streptococcus thermophilus</name>
    <dbReference type="NCBI Taxonomy" id="1308"/>
    <lineage>
        <taxon>Bacteria</taxon>
        <taxon>Bacillati</taxon>
        <taxon>Bacillota</taxon>
        <taxon>Bacilli</taxon>
        <taxon>Lactobacillales</taxon>
        <taxon>Streptococcaceae</taxon>
        <taxon>Streptococcus</taxon>
    </lineage>
</organism>
<evidence type="ECO:0000256" key="1">
    <source>
        <dbReference type="ARBA" id="ARBA00005336"/>
    </source>
</evidence>
<dbReference type="GO" id="GO:0005975">
    <property type="term" value="P:carbohydrate metabolic process"/>
    <property type="evidence" value="ECO:0007669"/>
    <property type="project" value="InterPro"/>
</dbReference>
<reference evidence="5 6" key="1">
    <citation type="submission" date="2018-06" db="EMBL/GenBank/DDBJ databases">
        <authorList>
            <consortium name="Pathogen Informatics"/>
            <person name="Doyle S."/>
        </authorList>
    </citation>
    <scope>NUCLEOTIDE SEQUENCE [LARGE SCALE GENOMIC DNA]</scope>
    <source>
        <strain evidence="5 6">NCTC12958</strain>
    </source>
</reference>
<keyword evidence="3" id="KW-0326">Glycosidase</keyword>
<dbReference type="InterPro" id="IPR001764">
    <property type="entry name" value="Glyco_hydro_3_N"/>
</dbReference>
<dbReference type="Pfam" id="PF00933">
    <property type="entry name" value="Glyco_hydro_3"/>
    <property type="match status" value="1"/>
</dbReference>
<dbReference type="Gene3D" id="3.20.20.300">
    <property type="entry name" value="Glycoside hydrolase, family 3, N-terminal domain"/>
    <property type="match status" value="1"/>
</dbReference>
<protein>
    <submittedName>
        <fullName evidence="5">Beta-N-acetylhexosaminidase</fullName>
    </submittedName>
</protein>
<evidence type="ECO:0000256" key="2">
    <source>
        <dbReference type="ARBA" id="ARBA00022801"/>
    </source>
</evidence>
<dbReference type="GO" id="GO:0009254">
    <property type="term" value="P:peptidoglycan turnover"/>
    <property type="evidence" value="ECO:0007669"/>
    <property type="project" value="TreeGrafter"/>
</dbReference>
<dbReference type="PANTHER" id="PTHR30480:SF16">
    <property type="entry name" value="GLYCOSIDE HYDROLASE FAMILY 3 DOMAIN PROTEIN"/>
    <property type="match status" value="1"/>
</dbReference>
<accession>A0A2X3UTV3</accession>
<evidence type="ECO:0000256" key="3">
    <source>
        <dbReference type="ARBA" id="ARBA00023295"/>
    </source>
</evidence>